<dbReference type="Proteomes" id="UP000287651">
    <property type="component" value="Unassembled WGS sequence"/>
</dbReference>
<feature type="compositionally biased region" description="Low complexity" evidence="1">
    <location>
        <begin position="79"/>
        <end position="106"/>
    </location>
</feature>
<organism evidence="2 3">
    <name type="scientific">Ensete ventricosum</name>
    <name type="common">Abyssinian banana</name>
    <name type="synonym">Musa ensete</name>
    <dbReference type="NCBI Taxonomy" id="4639"/>
    <lineage>
        <taxon>Eukaryota</taxon>
        <taxon>Viridiplantae</taxon>
        <taxon>Streptophyta</taxon>
        <taxon>Embryophyta</taxon>
        <taxon>Tracheophyta</taxon>
        <taxon>Spermatophyta</taxon>
        <taxon>Magnoliopsida</taxon>
        <taxon>Liliopsida</taxon>
        <taxon>Zingiberales</taxon>
        <taxon>Musaceae</taxon>
        <taxon>Ensete</taxon>
    </lineage>
</organism>
<name>A0A426X661_ENSVE</name>
<accession>A0A426X661</accession>
<proteinExistence type="predicted"/>
<reference evidence="2 3" key="1">
    <citation type="journal article" date="2014" name="Agronomy (Basel)">
        <title>A Draft Genome Sequence for Ensete ventricosum, the Drought-Tolerant Tree Against Hunger.</title>
        <authorList>
            <person name="Harrison J."/>
            <person name="Moore K.A."/>
            <person name="Paszkiewicz K."/>
            <person name="Jones T."/>
            <person name="Grant M."/>
            <person name="Ambacheew D."/>
            <person name="Muzemil S."/>
            <person name="Studholme D.J."/>
        </authorList>
    </citation>
    <scope>NUCLEOTIDE SEQUENCE [LARGE SCALE GENOMIC DNA]</scope>
</reference>
<feature type="non-terminal residue" evidence="2">
    <location>
        <position position="124"/>
    </location>
</feature>
<comment type="caution">
    <text evidence="2">The sequence shown here is derived from an EMBL/GenBank/DDBJ whole genome shotgun (WGS) entry which is preliminary data.</text>
</comment>
<gene>
    <name evidence="2" type="ORF">B296_00057645</name>
</gene>
<evidence type="ECO:0000313" key="3">
    <source>
        <dbReference type="Proteomes" id="UP000287651"/>
    </source>
</evidence>
<feature type="region of interest" description="Disordered" evidence="1">
    <location>
        <begin position="41"/>
        <end position="124"/>
    </location>
</feature>
<sequence>MSLTRQQKDKDQGLNFDIYCPIRAVHTGPPGCRYADCQLPSGTVKNRPSAIDFGRRQSIEGEKGKKKRKRIKRKEEENLAPVLSRAASSPSPVVRPSSSPAPITARTRARRWNISPRGEKDRSD</sequence>
<evidence type="ECO:0000256" key="1">
    <source>
        <dbReference type="SAM" id="MobiDB-lite"/>
    </source>
</evidence>
<dbReference type="EMBL" id="AMZH03025796">
    <property type="protein sequence ID" value="RRT34963.1"/>
    <property type="molecule type" value="Genomic_DNA"/>
</dbReference>
<evidence type="ECO:0000313" key="2">
    <source>
        <dbReference type="EMBL" id="RRT34963.1"/>
    </source>
</evidence>
<protein>
    <submittedName>
        <fullName evidence="2">Uncharacterized protein</fullName>
    </submittedName>
</protein>
<dbReference type="AlphaFoldDB" id="A0A426X661"/>
<feature type="compositionally biased region" description="Basic and acidic residues" evidence="1">
    <location>
        <begin position="53"/>
        <end position="63"/>
    </location>
</feature>